<sequence length="263" mass="28115">MTLLERWDAQQAAYIAQREQRFDVIVELVRRVAGPAPRVLDLACGPGSLSARILDALPQARVVGVDLDPALLRIARRELAPRGERLALVDADLAGDAWIDAVRQAAATASAGDDGPARFDAAVSTTALHWLAPHQLVRLYGQVAGLLAPGGILANGDHFRFDAAEHPTLARVAAEHDRATQEAAFAAGAPTWDAWWDEVREEPGGAALLAERDRRFAGRDAPPPTTIGFHVAALRQAGFAEVAPAWQLLDDYVVVGRTAGGRP</sequence>
<dbReference type="PANTHER" id="PTHR43861">
    <property type="entry name" value="TRANS-ACONITATE 2-METHYLTRANSFERASE-RELATED"/>
    <property type="match status" value="1"/>
</dbReference>
<dbReference type="Gene3D" id="3.40.50.150">
    <property type="entry name" value="Vaccinia Virus protein VP39"/>
    <property type="match status" value="1"/>
</dbReference>
<keyword evidence="2 4" id="KW-0808">Transferase</keyword>
<proteinExistence type="predicted"/>
<protein>
    <submittedName>
        <fullName evidence="4">Class I SAM-dependent methyltransferase</fullName>
        <ecNumber evidence="4">2.1.-.-</ecNumber>
    </submittedName>
</protein>
<feature type="domain" description="Methyltransferase" evidence="3">
    <location>
        <begin position="39"/>
        <end position="151"/>
    </location>
</feature>
<reference evidence="4 5" key="1">
    <citation type="submission" date="2023-11" db="EMBL/GenBank/DDBJ databases">
        <authorList>
            <person name="Xu M."/>
            <person name="Jiang T."/>
        </authorList>
    </citation>
    <scope>NUCLEOTIDE SEQUENCE [LARGE SCALE GENOMIC DNA]</scope>
    <source>
        <strain evidence="4 5">SD</strain>
    </source>
</reference>
<dbReference type="GO" id="GO:0032259">
    <property type="term" value="P:methylation"/>
    <property type="evidence" value="ECO:0007669"/>
    <property type="project" value="UniProtKB-KW"/>
</dbReference>
<comment type="caution">
    <text evidence="4">The sequence shown here is derived from an EMBL/GenBank/DDBJ whole genome shotgun (WGS) entry which is preliminary data.</text>
</comment>
<dbReference type="EMBL" id="JAXAVX010000001">
    <property type="protein sequence ID" value="MDX8150815.1"/>
    <property type="molecule type" value="Genomic_DNA"/>
</dbReference>
<dbReference type="Proteomes" id="UP001277761">
    <property type="component" value="Unassembled WGS sequence"/>
</dbReference>
<evidence type="ECO:0000313" key="5">
    <source>
        <dbReference type="Proteomes" id="UP001277761"/>
    </source>
</evidence>
<organism evidence="4 5">
    <name type="scientific">Patulibacter brassicae</name>
    <dbReference type="NCBI Taxonomy" id="1705717"/>
    <lineage>
        <taxon>Bacteria</taxon>
        <taxon>Bacillati</taxon>
        <taxon>Actinomycetota</taxon>
        <taxon>Thermoleophilia</taxon>
        <taxon>Solirubrobacterales</taxon>
        <taxon>Patulibacteraceae</taxon>
        <taxon>Patulibacter</taxon>
    </lineage>
</organism>
<dbReference type="GO" id="GO:0008168">
    <property type="term" value="F:methyltransferase activity"/>
    <property type="evidence" value="ECO:0007669"/>
    <property type="project" value="UniProtKB-KW"/>
</dbReference>
<dbReference type="PANTHER" id="PTHR43861:SF1">
    <property type="entry name" value="TRANS-ACONITATE 2-METHYLTRANSFERASE"/>
    <property type="match status" value="1"/>
</dbReference>
<dbReference type="CDD" id="cd02440">
    <property type="entry name" value="AdoMet_MTases"/>
    <property type="match status" value="1"/>
</dbReference>
<accession>A0ABU4VJ16</accession>
<dbReference type="EC" id="2.1.-.-" evidence="4"/>
<keyword evidence="1 4" id="KW-0489">Methyltransferase</keyword>
<gene>
    <name evidence="4" type="ORF">SK069_04345</name>
</gene>
<evidence type="ECO:0000313" key="4">
    <source>
        <dbReference type="EMBL" id="MDX8150815.1"/>
    </source>
</evidence>
<dbReference type="Pfam" id="PF13649">
    <property type="entry name" value="Methyltransf_25"/>
    <property type="match status" value="1"/>
</dbReference>
<dbReference type="InterPro" id="IPR029063">
    <property type="entry name" value="SAM-dependent_MTases_sf"/>
</dbReference>
<evidence type="ECO:0000256" key="1">
    <source>
        <dbReference type="ARBA" id="ARBA00022603"/>
    </source>
</evidence>
<dbReference type="RefSeq" id="WP_319952957.1">
    <property type="nucleotide sequence ID" value="NZ_JAXAVX010000001.1"/>
</dbReference>
<dbReference type="InterPro" id="IPR041698">
    <property type="entry name" value="Methyltransf_25"/>
</dbReference>
<keyword evidence="5" id="KW-1185">Reference proteome</keyword>
<dbReference type="SUPFAM" id="SSF53335">
    <property type="entry name" value="S-adenosyl-L-methionine-dependent methyltransferases"/>
    <property type="match status" value="1"/>
</dbReference>
<evidence type="ECO:0000256" key="2">
    <source>
        <dbReference type="ARBA" id="ARBA00022679"/>
    </source>
</evidence>
<evidence type="ECO:0000259" key="3">
    <source>
        <dbReference type="Pfam" id="PF13649"/>
    </source>
</evidence>
<name>A0ABU4VJ16_9ACTN</name>